<sequence length="324" mass="36480">MAHLRLSIAQLGNIVIGRSCILKCEISARKFGGCAAAATAQRSVDTTATVELEHRDQENLTGSERRGNANGADNFEVNLNDEDQVASQYGAHPSDDKQCLYDEHIPTTVLQKGLLAVGSAFMSLYDPYRDDMIASLGEVTGHYALQRLQDKMLADSEGTQILDERPRINTRTVDMDWLASLPLGTLGREYVDFMKRNRITSDTRTPVHFVDDPDLAYVMQRYREIHDFNHALLGMPATMLGEVTVKWFEMINTGLPMTTLGALFGPLRVKRRNIGKLVNVYIPWVVQTAPKAKLLLNVYFEKRWEQPMTELCSEIGIRPFSNDR</sequence>
<dbReference type="OrthoDB" id="4249at2759"/>
<accession>A0A913Z0I0</accession>
<dbReference type="GO" id="GO:0008270">
    <property type="term" value="F:zinc ion binding"/>
    <property type="evidence" value="ECO:0007669"/>
    <property type="project" value="UniProtKB-UniRule"/>
</dbReference>
<dbReference type="HAMAP" id="MF_03111">
    <property type="entry name" value="Coq4"/>
    <property type="match status" value="1"/>
</dbReference>
<dbReference type="EC" id="4.1.1.130" evidence="6"/>
<dbReference type="OMA" id="WFEMINT"/>
<comment type="cofactor">
    <cofactor evidence="6">
        <name>Zn(2+)</name>
        <dbReference type="ChEBI" id="CHEBI:29105"/>
    </cofactor>
</comment>
<keyword evidence="3 6" id="KW-0496">Mitochondrion</keyword>
<evidence type="ECO:0000256" key="4">
    <source>
        <dbReference type="ARBA" id="ARBA00023136"/>
    </source>
</evidence>
<keyword evidence="6" id="KW-0862">Zinc</keyword>
<feature type="binding site" evidence="6">
    <location>
        <position position="230"/>
    </location>
    <ligand>
        <name>Zn(2+)</name>
        <dbReference type="ChEBI" id="CHEBI:29105"/>
    </ligand>
</feature>
<organism evidence="8 9">
    <name type="scientific">Patiria miniata</name>
    <name type="common">Bat star</name>
    <name type="synonym">Asterina miniata</name>
    <dbReference type="NCBI Taxonomy" id="46514"/>
    <lineage>
        <taxon>Eukaryota</taxon>
        <taxon>Metazoa</taxon>
        <taxon>Echinodermata</taxon>
        <taxon>Eleutherozoa</taxon>
        <taxon>Asterozoa</taxon>
        <taxon>Asteroidea</taxon>
        <taxon>Valvatacea</taxon>
        <taxon>Valvatida</taxon>
        <taxon>Asterinidae</taxon>
        <taxon>Patiria</taxon>
    </lineage>
</organism>
<dbReference type="InterPro" id="IPR027540">
    <property type="entry name" value="Coq4_euk"/>
</dbReference>
<feature type="compositionally biased region" description="Basic and acidic residues" evidence="7">
    <location>
        <begin position="56"/>
        <end position="67"/>
    </location>
</feature>
<keyword evidence="1 6" id="KW-0831">Ubiquinone biosynthesis</keyword>
<feature type="binding site" evidence="6">
    <location>
        <position position="226"/>
    </location>
    <ligand>
        <name>Zn(2+)</name>
        <dbReference type="ChEBI" id="CHEBI:29105"/>
    </ligand>
</feature>
<evidence type="ECO:0000313" key="9">
    <source>
        <dbReference type="Proteomes" id="UP000887568"/>
    </source>
</evidence>
<evidence type="ECO:0000256" key="7">
    <source>
        <dbReference type="SAM" id="MobiDB-lite"/>
    </source>
</evidence>
<reference evidence="8" key="1">
    <citation type="submission" date="2022-11" db="UniProtKB">
        <authorList>
            <consortium name="EnsemblMetazoa"/>
        </authorList>
    </citation>
    <scope>IDENTIFICATION</scope>
</reference>
<dbReference type="EnsemblMetazoa" id="XM_038189395.1">
    <property type="protein sequence ID" value="XP_038045323.1"/>
    <property type="gene ID" value="LOC119719921"/>
</dbReference>
<feature type="binding site" evidence="6">
    <location>
        <position position="242"/>
    </location>
    <ligand>
        <name>Zn(2+)</name>
        <dbReference type="ChEBI" id="CHEBI:29105"/>
    </ligand>
</feature>
<dbReference type="RefSeq" id="XP_038045323.1">
    <property type="nucleotide sequence ID" value="XM_038189395.1"/>
</dbReference>
<dbReference type="Proteomes" id="UP000887568">
    <property type="component" value="Unplaced"/>
</dbReference>
<feature type="region of interest" description="Disordered" evidence="7">
    <location>
        <begin position="56"/>
        <end position="75"/>
    </location>
</feature>
<evidence type="ECO:0000256" key="2">
    <source>
        <dbReference type="ARBA" id="ARBA00022792"/>
    </source>
</evidence>
<name>A0A913Z0I0_PATMI</name>
<comment type="subunit">
    <text evidence="6">Component of a multi-subunit COQ enzyme complex.</text>
</comment>
<dbReference type="InterPro" id="IPR007715">
    <property type="entry name" value="Coq4"/>
</dbReference>
<dbReference type="GO" id="GO:0120539">
    <property type="term" value="F:4-hydroxy-3-methoxy-5-polyprenylbenzoate decarboxylase activity"/>
    <property type="evidence" value="ECO:0007669"/>
    <property type="project" value="UniProtKB-EC"/>
</dbReference>
<comment type="similarity">
    <text evidence="6">Belongs to the COQ4 family.</text>
</comment>
<comment type="function">
    <text evidence="6">Lyase that catalyzes the C1-decarboxylation of 4-hydroxy-3-methoxy-5-(all-trans-polyprenyl)benzoic acid into 2-methoxy-6-(all-trans-polyprenyl)phenol during ubiquinone biosynthesis.</text>
</comment>
<keyword evidence="9" id="KW-1185">Reference proteome</keyword>
<dbReference type="PANTHER" id="PTHR12922:SF7">
    <property type="entry name" value="UBIQUINONE BIOSYNTHESIS PROTEIN COQ4 HOMOLOG, MITOCHONDRIAL"/>
    <property type="match status" value="1"/>
</dbReference>
<dbReference type="GeneID" id="119719921"/>
<dbReference type="CTD" id="51117"/>
<evidence type="ECO:0000313" key="8">
    <source>
        <dbReference type="EnsemblMetazoa" id="XP_038045323.1"/>
    </source>
</evidence>
<dbReference type="AlphaFoldDB" id="A0A913Z0I0"/>
<evidence type="ECO:0000256" key="5">
    <source>
        <dbReference type="ARBA" id="ARBA00023239"/>
    </source>
</evidence>
<evidence type="ECO:0000256" key="1">
    <source>
        <dbReference type="ARBA" id="ARBA00022688"/>
    </source>
</evidence>
<dbReference type="PANTHER" id="PTHR12922">
    <property type="entry name" value="UBIQUINONE BIOSYNTHESIS PROTEIN"/>
    <property type="match status" value="1"/>
</dbReference>
<comment type="subcellular location">
    <subcellularLocation>
        <location evidence="6">Mitochondrion inner membrane</location>
        <topology evidence="6">Peripheral membrane protein</topology>
        <orientation evidence="6">Matrix side</orientation>
    </subcellularLocation>
</comment>
<proteinExistence type="inferred from homology"/>
<keyword evidence="5 6" id="KW-0456">Lyase</keyword>
<evidence type="ECO:0000256" key="6">
    <source>
        <dbReference type="HAMAP-Rule" id="MF_03111"/>
    </source>
</evidence>
<keyword evidence="2 6" id="KW-0999">Mitochondrion inner membrane</keyword>
<comment type="pathway">
    <text evidence="6">Cofactor biosynthesis; ubiquinone biosynthesis.</text>
</comment>
<evidence type="ECO:0000256" key="3">
    <source>
        <dbReference type="ARBA" id="ARBA00023128"/>
    </source>
</evidence>
<dbReference type="Pfam" id="PF05019">
    <property type="entry name" value="Coq4"/>
    <property type="match status" value="1"/>
</dbReference>
<keyword evidence="6" id="KW-0479">Metal-binding</keyword>
<comment type="catalytic activity">
    <reaction evidence="6">
        <text>a 4-hydroxy-3-methoxy-5-(all-trans-polyprenyl)benzoate + H(+) = a 2-methoxy-6-(all-trans-polyprenyl)phenol + CO2</text>
        <dbReference type="Rhea" id="RHEA:81179"/>
        <dbReference type="Rhea" id="RHEA-COMP:9551"/>
        <dbReference type="Rhea" id="RHEA-COMP:10931"/>
        <dbReference type="ChEBI" id="CHEBI:15378"/>
        <dbReference type="ChEBI" id="CHEBI:16526"/>
        <dbReference type="ChEBI" id="CHEBI:62731"/>
        <dbReference type="ChEBI" id="CHEBI:84443"/>
        <dbReference type="EC" id="4.1.1.130"/>
    </reaction>
</comment>
<feature type="binding site" evidence="6">
    <location>
        <position position="227"/>
    </location>
    <ligand>
        <name>Zn(2+)</name>
        <dbReference type="ChEBI" id="CHEBI:29105"/>
    </ligand>
</feature>
<keyword evidence="4 6" id="KW-0472">Membrane</keyword>
<protein>
    <recommendedName>
        <fullName evidence="6">Ubiquinone biosynthesis protein COQ4 homolog, mitochondrial</fullName>
    </recommendedName>
    <alternativeName>
        <fullName evidence="6">4-hydroxy-3-methoxy-5-polyprenylbenzoate decarboxylase</fullName>
        <ecNumber evidence="6">4.1.1.130</ecNumber>
    </alternativeName>
    <alternativeName>
        <fullName evidence="6">Coenzyme Q biosynthesis protein 4 homolog</fullName>
    </alternativeName>
</protein>
<dbReference type="GO" id="GO:0031314">
    <property type="term" value="C:extrinsic component of mitochondrial inner membrane"/>
    <property type="evidence" value="ECO:0007669"/>
    <property type="project" value="UniProtKB-UniRule"/>
</dbReference>